<reference evidence="1 2" key="1">
    <citation type="submission" date="2023-07" db="EMBL/GenBank/DDBJ databases">
        <title>Sequencing the genomes of 1000 actinobacteria strains.</title>
        <authorList>
            <person name="Klenk H.-P."/>
        </authorList>
    </citation>
    <scope>NUCLEOTIDE SEQUENCE [LARGE SCALE GENOMIC DNA]</scope>
    <source>
        <strain evidence="1 2">DSM 45554</strain>
    </source>
</reference>
<dbReference type="EMBL" id="JAVDYE010000001">
    <property type="protein sequence ID" value="MDR7385349.1"/>
    <property type="molecule type" value="Genomic_DNA"/>
</dbReference>
<accession>A0ABU2CVI1</accession>
<protein>
    <submittedName>
        <fullName evidence="1">Uncharacterized protein</fullName>
    </submittedName>
</protein>
<organism evidence="1 2">
    <name type="scientific">Promicromonospora iranensis</name>
    <dbReference type="NCBI Taxonomy" id="1105144"/>
    <lineage>
        <taxon>Bacteria</taxon>
        <taxon>Bacillati</taxon>
        <taxon>Actinomycetota</taxon>
        <taxon>Actinomycetes</taxon>
        <taxon>Micrococcales</taxon>
        <taxon>Promicromonosporaceae</taxon>
        <taxon>Promicromonospora</taxon>
    </lineage>
</organism>
<name>A0ABU2CVI1_9MICO</name>
<proteinExistence type="predicted"/>
<keyword evidence="2" id="KW-1185">Reference proteome</keyword>
<sequence length="108" mass="11893">MPPGGYWTNLYSGMVSTTPSDAYGPLRAVLEQQWVEGSVDSDPQLAAEAMLTLVDSDEPPLRLLLGSMVYDLAHQLSRQRIETWSSWEQVSRAAEHAVPNPELAVGRP</sequence>
<evidence type="ECO:0000313" key="2">
    <source>
        <dbReference type="Proteomes" id="UP001183585"/>
    </source>
</evidence>
<gene>
    <name evidence="1" type="ORF">J2S48_004864</name>
</gene>
<evidence type="ECO:0000313" key="1">
    <source>
        <dbReference type="EMBL" id="MDR7385349.1"/>
    </source>
</evidence>
<comment type="caution">
    <text evidence="1">The sequence shown here is derived from an EMBL/GenBank/DDBJ whole genome shotgun (WGS) entry which is preliminary data.</text>
</comment>
<dbReference type="Gene3D" id="3.40.50.720">
    <property type="entry name" value="NAD(P)-binding Rossmann-like Domain"/>
    <property type="match status" value="1"/>
</dbReference>
<dbReference type="Proteomes" id="UP001183585">
    <property type="component" value="Unassembled WGS sequence"/>
</dbReference>